<reference evidence="6" key="2">
    <citation type="submission" date="2022-12" db="EMBL/GenBank/DDBJ databases">
        <authorList>
            <person name="Voronina O.L."/>
            <person name="Kunda M.S."/>
            <person name="Ryzhova N."/>
            <person name="Aksenova E.I."/>
        </authorList>
    </citation>
    <scope>NUCLEOTIDE SEQUENCE</scope>
    <source>
        <strain evidence="6">SCCH136:Ach223948</strain>
    </source>
</reference>
<dbReference type="AlphaFoldDB" id="A0A0D6GRX9"/>
<dbReference type="InterPro" id="IPR005471">
    <property type="entry name" value="Tscrpt_reg_IclR_N"/>
</dbReference>
<dbReference type="EMBL" id="MJMN01000013">
    <property type="protein sequence ID" value="OMG87715.1"/>
    <property type="molecule type" value="Genomic_DNA"/>
</dbReference>
<dbReference type="Gene3D" id="3.30.450.40">
    <property type="match status" value="1"/>
</dbReference>
<dbReference type="PROSITE" id="PS51078">
    <property type="entry name" value="ICLR_ED"/>
    <property type="match status" value="1"/>
</dbReference>
<dbReference type="EMBL" id="JAPZVI010000001">
    <property type="protein sequence ID" value="MCZ8400058.1"/>
    <property type="molecule type" value="Genomic_DNA"/>
</dbReference>
<dbReference type="Pfam" id="PF09339">
    <property type="entry name" value="HTH_IclR"/>
    <property type="match status" value="1"/>
</dbReference>
<dbReference type="PANTHER" id="PTHR30136:SF35">
    <property type="entry name" value="HTH-TYPE TRANSCRIPTIONAL REGULATOR RV1719"/>
    <property type="match status" value="1"/>
</dbReference>
<feature type="domain" description="HTH iclR-type" evidence="4">
    <location>
        <begin position="3"/>
        <end position="65"/>
    </location>
</feature>
<evidence type="ECO:0000256" key="1">
    <source>
        <dbReference type="ARBA" id="ARBA00023015"/>
    </source>
</evidence>
<evidence type="ECO:0000259" key="5">
    <source>
        <dbReference type="PROSITE" id="PS51078"/>
    </source>
</evidence>
<accession>A0A0D6GRX9</accession>
<dbReference type="GO" id="GO:0045892">
    <property type="term" value="P:negative regulation of DNA-templated transcription"/>
    <property type="evidence" value="ECO:0007669"/>
    <property type="project" value="TreeGrafter"/>
</dbReference>
<keyword evidence="2" id="KW-0238">DNA-binding</keyword>
<evidence type="ECO:0000256" key="3">
    <source>
        <dbReference type="ARBA" id="ARBA00023163"/>
    </source>
</evidence>
<keyword evidence="1" id="KW-0805">Transcription regulation</keyword>
<dbReference type="InterPro" id="IPR036388">
    <property type="entry name" value="WH-like_DNA-bd_sf"/>
</dbReference>
<dbReference type="PATRIC" id="fig|85698.15.peg.3611"/>
<evidence type="ECO:0000313" key="7">
    <source>
        <dbReference type="EMBL" id="OMG87715.1"/>
    </source>
</evidence>
<evidence type="ECO:0000259" key="4">
    <source>
        <dbReference type="PROSITE" id="PS51077"/>
    </source>
</evidence>
<dbReference type="InterPro" id="IPR036390">
    <property type="entry name" value="WH_DNA-bd_sf"/>
</dbReference>
<dbReference type="Gene3D" id="1.10.10.10">
    <property type="entry name" value="Winged helix-like DNA-binding domain superfamily/Winged helix DNA-binding domain"/>
    <property type="match status" value="1"/>
</dbReference>
<evidence type="ECO:0000256" key="2">
    <source>
        <dbReference type="ARBA" id="ARBA00023125"/>
    </source>
</evidence>
<dbReference type="GO" id="GO:0003677">
    <property type="term" value="F:DNA binding"/>
    <property type="evidence" value="ECO:0007669"/>
    <property type="project" value="UniProtKB-KW"/>
</dbReference>
<keyword evidence="3" id="KW-0804">Transcription</keyword>
<dbReference type="OrthoDB" id="8858707at2"/>
<dbReference type="Pfam" id="PF01614">
    <property type="entry name" value="IclR_C"/>
    <property type="match status" value="1"/>
</dbReference>
<dbReference type="InterPro" id="IPR029016">
    <property type="entry name" value="GAF-like_dom_sf"/>
</dbReference>
<feature type="domain" description="IclR-ED" evidence="5">
    <location>
        <begin position="66"/>
        <end position="254"/>
    </location>
</feature>
<dbReference type="SMART" id="SM00346">
    <property type="entry name" value="HTH_ICLR"/>
    <property type="match status" value="1"/>
</dbReference>
<dbReference type="Proteomes" id="UP001141992">
    <property type="component" value="Unassembled WGS sequence"/>
</dbReference>
<accession>A0A0M7MY43</accession>
<dbReference type="GeneID" id="75275395"/>
<dbReference type="eggNOG" id="COG1414">
    <property type="taxonomic scope" value="Bacteria"/>
</dbReference>
<reference evidence="7 8" key="1">
    <citation type="submission" date="2016-09" db="EMBL/GenBank/DDBJ databases">
        <title>Phylogenomics of Achromobacter.</title>
        <authorList>
            <person name="Jeukens J."/>
            <person name="Freschi L."/>
            <person name="Vincent A.T."/>
            <person name="Emond-Rheault J.-G."/>
            <person name="Kukavica-Ibrulj I."/>
            <person name="Charette S.J."/>
            <person name="Levesque R.C."/>
        </authorList>
    </citation>
    <scope>NUCLEOTIDE SEQUENCE [LARGE SCALE GENOMIC DNA]</scope>
    <source>
        <strain evidence="7 8">AUS488</strain>
    </source>
</reference>
<dbReference type="Proteomes" id="UP000187251">
    <property type="component" value="Unassembled WGS sequence"/>
</dbReference>
<dbReference type="PROSITE" id="PS51077">
    <property type="entry name" value="HTH_ICLR"/>
    <property type="match status" value="1"/>
</dbReference>
<dbReference type="SUPFAM" id="SSF46785">
    <property type="entry name" value="Winged helix' DNA-binding domain"/>
    <property type="match status" value="1"/>
</dbReference>
<gene>
    <name evidence="7" type="ORF">BIZ92_08845</name>
    <name evidence="6" type="ORF">O9570_01300</name>
</gene>
<organism evidence="7 8">
    <name type="scientific">Alcaligenes xylosoxydans xylosoxydans</name>
    <name type="common">Achromobacter xylosoxidans</name>
    <dbReference type="NCBI Taxonomy" id="85698"/>
    <lineage>
        <taxon>Bacteria</taxon>
        <taxon>Pseudomonadati</taxon>
        <taxon>Pseudomonadota</taxon>
        <taxon>Betaproteobacteria</taxon>
        <taxon>Burkholderiales</taxon>
        <taxon>Alcaligenaceae</taxon>
        <taxon>Achromobacter</taxon>
    </lineage>
</organism>
<evidence type="ECO:0000313" key="6">
    <source>
        <dbReference type="EMBL" id="MCZ8400058.1"/>
    </source>
</evidence>
<protein>
    <submittedName>
        <fullName evidence="7">IclR family transcriptional regulator</fullName>
    </submittedName>
</protein>
<dbReference type="KEGG" id="axx:ERS451415_01620"/>
<dbReference type="RefSeq" id="WP_024068178.1">
    <property type="nucleotide sequence ID" value="NZ_AP028040.1"/>
</dbReference>
<proteinExistence type="predicted"/>
<dbReference type="InterPro" id="IPR014757">
    <property type="entry name" value="Tscrpt_reg_IclR_C"/>
</dbReference>
<evidence type="ECO:0000313" key="8">
    <source>
        <dbReference type="Proteomes" id="UP000187251"/>
    </source>
</evidence>
<dbReference type="SUPFAM" id="SSF55781">
    <property type="entry name" value="GAF domain-like"/>
    <property type="match status" value="1"/>
</dbReference>
<name>A0A0D6GRX9_ALCXX</name>
<dbReference type="PANTHER" id="PTHR30136">
    <property type="entry name" value="HELIX-TURN-HELIX TRANSCRIPTIONAL REGULATOR, ICLR FAMILY"/>
    <property type="match status" value="1"/>
</dbReference>
<sequence>MDVKTAARVLDVLNLFAEAQKPLLYSEIAAQMEIPLSSCHGLLKTMVARGYLYEIGKKHGYYPTQKLIHVATLICRSDPLNAVIEPVLARVRDLTGETALLAKLADDKVVYLIVAESKQTIRFSHQAGGFKAVHATSSGKALLSVLSEDERQKWFKTYPGFASYTETTLTSQAAFERDLQAGIQRGWQRSLGENVEDVMSISLGFKAYEQPFAIVVAGPLGRMQKNEATTGQQLKEVKALLYAALPSANLTFVGEDSR</sequence>
<dbReference type="GO" id="GO:0003700">
    <property type="term" value="F:DNA-binding transcription factor activity"/>
    <property type="evidence" value="ECO:0007669"/>
    <property type="project" value="TreeGrafter"/>
</dbReference>
<comment type="caution">
    <text evidence="7">The sequence shown here is derived from an EMBL/GenBank/DDBJ whole genome shotgun (WGS) entry which is preliminary data.</text>
</comment>
<dbReference type="InterPro" id="IPR050707">
    <property type="entry name" value="HTH_MetabolicPath_Reg"/>
</dbReference>